<keyword evidence="3 6" id="KW-0808">Transferase</keyword>
<comment type="caution">
    <text evidence="8">The sequence shown here is derived from an EMBL/GenBank/DDBJ whole genome shotgun (WGS) entry which is preliminary data.</text>
</comment>
<proteinExistence type="inferred from homology"/>
<organism evidence="8 9">
    <name type="scientific">Pusillimonas noertemannii</name>
    <dbReference type="NCBI Taxonomy" id="305977"/>
    <lineage>
        <taxon>Bacteria</taxon>
        <taxon>Pseudomonadati</taxon>
        <taxon>Pseudomonadota</taxon>
        <taxon>Betaproteobacteria</taxon>
        <taxon>Burkholderiales</taxon>
        <taxon>Alcaligenaceae</taxon>
        <taxon>Pusillimonas</taxon>
    </lineage>
</organism>
<comment type="catalytic activity">
    <reaction evidence="5 6">
        <text>alpha-maltose 1-phosphate + [(1-&gt;4)-alpha-D-glucosyl](n) = [(1-&gt;4)-alpha-D-glucosyl](n+2) + phosphate</text>
        <dbReference type="Rhea" id="RHEA:42692"/>
        <dbReference type="Rhea" id="RHEA-COMP:9584"/>
        <dbReference type="Rhea" id="RHEA-COMP:10183"/>
        <dbReference type="ChEBI" id="CHEBI:15444"/>
        <dbReference type="ChEBI" id="CHEBI:43474"/>
        <dbReference type="ChEBI" id="CHEBI:63576"/>
        <dbReference type="EC" id="2.4.99.16"/>
    </reaction>
</comment>
<dbReference type="STRING" id="1231391.GCA_000308195_00349"/>
<accession>A0A2U1CLD5</accession>
<feature type="binding site" evidence="6">
    <location>
        <position position="738"/>
    </location>
    <ligand>
        <name>alpha-maltose 1-phosphate</name>
        <dbReference type="ChEBI" id="CHEBI:63576"/>
    </ligand>
</feature>
<dbReference type="GO" id="GO:0030979">
    <property type="term" value="P:alpha-glucan biosynthetic process"/>
    <property type="evidence" value="ECO:0007669"/>
    <property type="project" value="UniProtKB-UniRule"/>
</dbReference>
<comment type="similarity">
    <text evidence="6">Belongs to the glycosyl hydrolase 13 family. GlgE subfamily.</text>
</comment>
<feature type="binding site" evidence="6">
    <location>
        <position position="662"/>
    </location>
    <ligand>
        <name>alpha-maltose 1-phosphate</name>
        <dbReference type="ChEBI" id="CHEBI:63576"/>
    </ligand>
</feature>
<feature type="binding site" evidence="6">
    <location>
        <position position="602"/>
    </location>
    <ligand>
        <name>alpha-maltose 1-phosphate</name>
        <dbReference type="ChEBI" id="CHEBI:63576"/>
    </ligand>
</feature>
<dbReference type="InterPro" id="IPR049171">
    <property type="entry name" value="GLGE_C"/>
</dbReference>
<dbReference type="Pfam" id="PF11896">
    <property type="entry name" value="GlgE_dom_N_S"/>
    <property type="match status" value="1"/>
</dbReference>
<dbReference type="CDD" id="cd11344">
    <property type="entry name" value="AmyAc_GlgE_like"/>
    <property type="match status" value="1"/>
</dbReference>
<dbReference type="SUPFAM" id="SSF51445">
    <property type="entry name" value="(Trans)glycosidases"/>
    <property type="match status" value="2"/>
</dbReference>
<dbReference type="Gene3D" id="2.60.40.10">
    <property type="entry name" value="Immunoglobulins"/>
    <property type="match status" value="1"/>
</dbReference>
<dbReference type="EC" id="2.4.99.16" evidence="6"/>
<comment type="subunit">
    <text evidence="1 6">Homodimer.</text>
</comment>
<dbReference type="Gene3D" id="3.20.20.80">
    <property type="entry name" value="Glycosidases"/>
    <property type="match status" value="2"/>
</dbReference>
<name>A0A2U1CLD5_9BURK</name>
<evidence type="ECO:0000313" key="9">
    <source>
        <dbReference type="Proteomes" id="UP000246145"/>
    </source>
</evidence>
<sequence length="1006" mass="112055">MNESPITPRESDRILLVDAPEQAWDDSAWRRTCRQARALGFNGIMAACGQARHPRAAGTAEDMADPDVHETMDHTLARLAAVCAEEALHFYLDVAPADIALPSDRTKCLAQWLAVGVRGFCCRHVERSAPADWRNLIGEVRGRAAGGRFLAWTPGMSAEQVKALRGAGFDATFLSLPWWDFRSSWLVEEHARLSAVAPVIVPVTADGPACLQADAGDPDTAWRRCIWTAAVSGSGVLVSDRVLRAGAVDELRAMNEWLGTRRDDGEALALLTGPLSACTALIKGGAGVVLNPSSERKAAVDWPLLRSRLPDGYSDIQLPCAEAHASLAPAACLRFMARRTLPVRPASSSMAEKRKLGLGVMSASRIAIESVEPLVDGGRFAIKATPGQAVGIEADIFMDGHDRLAACVAWRAADESGWQEVRMEPLGNDRWRAVFTPARLGRHVFVIRAWLDSWESYRIATLKKCDAGADIALDLLEGQALLRDAAHRARRQSSEGARTLQEVLDAGELDAGALLSDATAQAMSQMDARPFETMSDEVHVMVERRKAGFSSWYELFPRSQAAVPGRHGTFQDVRGRLAAIRGMGFDVLYFPPIHPIGRTNRKGRNNALTAAAGDPGSPYAIGSEEGGHDALHPQLGSLDDFKELLDDARGHGLEVALDFAIQCSPDHPWLAEHRNWFNWRPDGSLRYAENPPKRYEDIVNPDFYQGSQPKPRASLWRALRDIVLYWIEQGVRIFRVDNPHTKPLPFWEWMLGEIHARHPDVIFLSEAFTRPRMMHRLAKLGFSQSYTYFTWRNDKRELTSYMEELASSPLAESFRPNFFVNTPDINPYFLQASGRAGFLIRAALAATLSGSWGVYSGFELCEARALPGREEYMDSEKYELRSWDWDRPGNIIAEISRLNRIRQANPALWTHLGVRFHTVHDDEVLFFSKTTQEGDNIVLVAVSLDPHSSRRAWLELPLWSWGLADDAHLQLDDLCTEAQFELHGKHQEIELTPERPYLVWRIRSLG</sequence>
<evidence type="ECO:0000256" key="6">
    <source>
        <dbReference type="HAMAP-Rule" id="MF_02124"/>
    </source>
</evidence>
<gene>
    <name evidence="6" type="primary">glgE</name>
    <name evidence="8" type="ORF">C7440_2538</name>
</gene>
<evidence type="ECO:0000256" key="1">
    <source>
        <dbReference type="ARBA" id="ARBA00011738"/>
    </source>
</evidence>
<keyword evidence="2 6" id="KW-0328">Glycosyltransferase</keyword>
<dbReference type="AlphaFoldDB" id="A0A2U1CLD5"/>
<evidence type="ECO:0000259" key="7">
    <source>
        <dbReference type="SMART" id="SM00642"/>
    </source>
</evidence>
<feature type="binding site" evidence="6">
    <location>
        <begin position="877"/>
        <end position="878"/>
    </location>
    <ligand>
        <name>alpha-maltose 1-phosphate</name>
        <dbReference type="ChEBI" id="CHEBI:63576"/>
    </ligand>
</feature>
<dbReference type="InterPro" id="IPR013780">
    <property type="entry name" value="Glyco_hydro_b"/>
</dbReference>
<dbReference type="InterPro" id="IPR026585">
    <property type="entry name" value="GlgE"/>
</dbReference>
<dbReference type="HAMAP" id="MF_02124">
    <property type="entry name" value="GlgE"/>
    <property type="match status" value="1"/>
</dbReference>
<feature type="site" description="Transition state stabilizer" evidence="6">
    <location>
        <position position="824"/>
    </location>
</feature>
<dbReference type="Pfam" id="PF21702">
    <property type="entry name" value="GLGE_C"/>
    <property type="match status" value="1"/>
</dbReference>
<dbReference type="SMART" id="SM00642">
    <property type="entry name" value="Aamy"/>
    <property type="match status" value="1"/>
</dbReference>
<evidence type="ECO:0000256" key="5">
    <source>
        <dbReference type="ARBA" id="ARBA00048735"/>
    </source>
</evidence>
<comment type="function">
    <text evidence="6">Maltosyltransferase that uses maltose 1-phosphate (M1P) as the sugar donor to elongate linear or branched alpha-(1-&gt;4)-glucans. Is involved in a branched alpha-glucan biosynthetic pathway from trehalose, together with TreS, Mak and GlgB.</text>
</comment>
<dbReference type="PANTHER" id="PTHR47786:SF2">
    <property type="entry name" value="GLYCOSYL HYDROLASE FAMILY 13 CATALYTIC DOMAIN-CONTAINING PROTEIN"/>
    <property type="match status" value="1"/>
</dbReference>
<dbReference type="Proteomes" id="UP000246145">
    <property type="component" value="Unassembled WGS sequence"/>
</dbReference>
<evidence type="ECO:0000256" key="3">
    <source>
        <dbReference type="ARBA" id="ARBA00022679"/>
    </source>
</evidence>
<dbReference type="OrthoDB" id="9805159at2"/>
<dbReference type="GO" id="GO:0004553">
    <property type="term" value="F:hydrolase activity, hydrolyzing O-glycosyl compounds"/>
    <property type="evidence" value="ECO:0007669"/>
    <property type="project" value="InterPro"/>
</dbReference>
<dbReference type="InterPro" id="IPR013783">
    <property type="entry name" value="Ig-like_fold"/>
</dbReference>
<dbReference type="InterPro" id="IPR017853">
    <property type="entry name" value="GH"/>
</dbReference>
<dbReference type="EMBL" id="QEKO01000003">
    <property type="protein sequence ID" value="PVY61805.1"/>
    <property type="molecule type" value="Genomic_DNA"/>
</dbReference>
<dbReference type="Gene3D" id="1.20.58.80">
    <property type="entry name" value="Phosphotransferase system, lactose/cellobiose-type IIA subunit"/>
    <property type="match status" value="1"/>
</dbReference>
<feature type="active site" description="Proton donor" evidence="6">
    <location>
        <position position="766"/>
    </location>
</feature>
<protein>
    <recommendedName>
        <fullName evidence="6">Alpha-1,4-glucan:maltose-1-phosphate maltosyltransferase</fullName>
        <shortName evidence="6">GMPMT</shortName>
        <ecNumber evidence="6">2.4.99.16</ecNumber>
    </recommendedName>
    <alternativeName>
        <fullName evidence="6">(1-&gt;4)-alpha-D-glucan:maltose-1-phosphate alpha-D-maltosyltransferase</fullName>
    </alternativeName>
</protein>
<dbReference type="InterPro" id="IPR006047">
    <property type="entry name" value="GH13_cat_dom"/>
</dbReference>
<evidence type="ECO:0000256" key="4">
    <source>
        <dbReference type="ARBA" id="ARBA00023277"/>
    </source>
</evidence>
<dbReference type="GO" id="GO:0016758">
    <property type="term" value="F:hexosyltransferase activity"/>
    <property type="evidence" value="ECO:0007669"/>
    <property type="project" value="UniProtKB-UniRule"/>
</dbReference>
<dbReference type="InterPro" id="IPR021828">
    <property type="entry name" value="GlgE_dom_N/S"/>
</dbReference>
<dbReference type="PANTHER" id="PTHR47786">
    <property type="entry name" value="ALPHA-1,4-GLUCAN:MALTOSE-1-PHOSPHATE MALTOSYLTRANSFERASE"/>
    <property type="match status" value="1"/>
</dbReference>
<evidence type="ECO:0000256" key="2">
    <source>
        <dbReference type="ARBA" id="ARBA00022676"/>
    </source>
</evidence>
<keyword evidence="9" id="KW-1185">Reference proteome</keyword>
<keyword evidence="4 6" id="KW-0119">Carbohydrate metabolism</keyword>
<feature type="binding site" evidence="6">
    <location>
        <position position="697"/>
    </location>
    <ligand>
        <name>alpha-maltose 1-phosphate</name>
        <dbReference type="ChEBI" id="CHEBI:63576"/>
    </ligand>
</feature>
<dbReference type="Gene3D" id="2.60.40.1180">
    <property type="entry name" value="Golgi alpha-mannosidase II"/>
    <property type="match status" value="1"/>
</dbReference>
<feature type="domain" description="Glycosyl hydrolase family 13 catalytic" evidence="7">
    <location>
        <begin position="554"/>
        <end position="902"/>
    </location>
</feature>
<evidence type="ECO:0000313" key="8">
    <source>
        <dbReference type="EMBL" id="PVY61805.1"/>
    </source>
</evidence>
<dbReference type="RefSeq" id="WP_116518796.1">
    <property type="nucleotide sequence ID" value="NZ_JACCEX010000003.1"/>
</dbReference>
<feature type="active site" description="Nucleophile" evidence="6">
    <location>
        <position position="737"/>
    </location>
</feature>
<reference evidence="8 9" key="1">
    <citation type="submission" date="2018-04" db="EMBL/GenBank/DDBJ databases">
        <title>Genomic Encyclopedia of Type Strains, Phase IV (KMG-IV): sequencing the most valuable type-strain genomes for metagenomic binning, comparative biology and taxonomic classification.</title>
        <authorList>
            <person name="Goeker M."/>
        </authorList>
    </citation>
    <scope>NUCLEOTIDE SEQUENCE [LARGE SCALE GENOMIC DNA]</scope>
    <source>
        <strain evidence="8 9">DSM 10065</strain>
    </source>
</reference>